<organism evidence="4 5">
    <name type="scientific">Colletotrichum sojae</name>
    <dbReference type="NCBI Taxonomy" id="2175907"/>
    <lineage>
        <taxon>Eukaryota</taxon>
        <taxon>Fungi</taxon>
        <taxon>Dikarya</taxon>
        <taxon>Ascomycota</taxon>
        <taxon>Pezizomycotina</taxon>
        <taxon>Sordariomycetes</taxon>
        <taxon>Hypocreomycetidae</taxon>
        <taxon>Glomerellales</taxon>
        <taxon>Glomerellaceae</taxon>
        <taxon>Colletotrichum</taxon>
        <taxon>Colletotrichum orchidearum species complex</taxon>
    </lineage>
</organism>
<feature type="region of interest" description="Disordered" evidence="2">
    <location>
        <begin position="98"/>
        <end position="206"/>
    </location>
</feature>
<gene>
    <name evidence="4" type="ORF">CSOJ01_07389</name>
</gene>
<evidence type="ECO:0000256" key="3">
    <source>
        <dbReference type="SAM" id="SignalP"/>
    </source>
</evidence>
<protein>
    <submittedName>
        <fullName evidence="4">Uncharacterized protein</fullName>
    </submittedName>
</protein>
<feature type="compositionally biased region" description="Basic and acidic residues" evidence="2">
    <location>
        <begin position="425"/>
        <end position="438"/>
    </location>
</feature>
<feature type="region of interest" description="Disordered" evidence="2">
    <location>
        <begin position="278"/>
        <end position="399"/>
    </location>
</feature>
<accession>A0A8H6J991</accession>
<dbReference type="Proteomes" id="UP000652219">
    <property type="component" value="Unassembled WGS sequence"/>
</dbReference>
<dbReference type="EMBL" id="WIGN01000113">
    <property type="protein sequence ID" value="KAF6808717.1"/>
    <property type="molecule type" value="Genomic_DNA"/>
</dbReference>
<feature type="compositionally biased region" description="Low complexity" evidence="2">
    <location>
        <begin position="172"/>
        <end position="183"/>
    </location>
</feature>
<name>A0A8H6J991_9PEZI</name>
<feature type="compositionally biased region" description="Basic and acidic residues" evidence="2">
    <location>
        <begin position="385"/>
        <end position="396"/>
    </location>
</feature>
<feature type="compositionally biased region" description="Polar residues" evidence="2">
    <location>
        <begin position="326"/>
        <end position="355"/>
    </location>
</feature>
<keyword evidence="1" id="KW-0175">Coiled coil</keyword>
<sequence>MALLLRLVGCFNEATAELMQDQLNELRSTQDELATLRAEMVQLRAENTQLKKNFEETAARARQLDGKISRLNNEIEREGDVHASQARFERDYDVEMEGNSHVHGDDREGGSHHNSRSRSVDDAAQEDMTLGSDGAKNDSAGVTATACSSTTGGNPSLRPNGADGDRAEGNVAAASRSIRPSSILDSRRMDVGGGPADPNMPRGRTPSRREMETVLARRREGQKTISRGIALEPPQRWLDSNSLVTQSSITTAPLTQQIQDLLAKFGISLDRFAASRFSNDRREPSSIAPPNQEVPHVQPLPQQMPQQQAQAQAQAEPEPRTQPQQRSASQRPATASAPSGDASTAKISESVQPTAQGYYHSDPSHDSDYGMIEDRGDSGDDIDYEKDSSHQIRKDGGPYGDVIVFPHARKSRYVPSGQSNVLGDQRTDINDPTDEHLPRGKTFSRAGRAKNDTGGSNAVVVTGPSTPSGEGTAGHVAPSRPRPRPEDFPPLQEVPERTPTDAIHLSTNYYDRYIMDFRGR</sequence>
<reference evidence="4 5" key="1">
    <citation type="journal article" date="2020" name="Phytopathology">
        <title>Genome Sequence Resources of Colletotrichum truncatum, C. plurivorum, C. musicola, and C. sojae: Four Species Pathogenic to Soybean (Glycine max).</title>
        <authorList>
            <person name="Rogerio F."/>
            <person name="Boufleur T.R."/>
            <person name="Ciampi-Guillardi M."/>
            <person name="Sukno S.A."/>
            <person name="Thon M.R."/>
            <person name="Massola Junior N.S."/>
            <person name="Baroncelli R."/>
        </authorList>
    </citation>
    <scope>NUCLEOTIDE SEQUENCE [LARGE SCALE GENOMIC DNA]</scope>
    <source>
        <strain evidence="4 5">LFN0009</strain>
    </source>
</reference>
<keyword evidence="5" id="KW-1185">Reference proteome</keyword>
<feature type="chain" id="PRO_5034730433" evidence="3">
    <location>
        <begin position="17"/>
        <end position="520"/>
    </location>
</feature>
<feature type="coiled-coil region" evidence="1">
    <location>
        <begin position="12"/>
        <end position="74"/>
    </location>
</feature>
<evidence type="ECO:0000256" key="1">
    <source>
        <dbReference type="SAM" id="Coils"/>
    </source>
</evidence>
<evidence type="ECO:0000256" key="2">
    <source>
        <dbReference type="SAM" id="MobiDB-lite"/>
    </source>
</evidence>
<evidence type="ECO:0000313" key="5">
    <source>
        <dbReference type="Proteomes" id="UP000652219"/>
    </source>
</evidence>
<feature type="signal peptide" evidence="3">
    <location>
        <begin position="1"/>
        <end position="16"/>
    </location>
</feature>
<proteinExistence type="predicted"/>
<feature type="compositionally biased region" description="Low complexity" evidence="2">
    <location>
        <begin position="299"/>
        <end position="325"/>
    </location>
</feature>
<evidence type="ECO:0000313" key="4">
    <source>
        <dbReference type="EMBL" id="KAF6808717.1"/>
    </source>
</evidence>
<feature type="compositionally biased region" description="Basic and acidic residues" evidence="2">
    <location>
        <begin position="362"/>
        <end position="378"/>
    </location>
</feature>
<feature type="compositionally biased region" description="Basic and acidic residues" evidence="2">
    <location>
        <begin position="98"/>
        <end position="111"/>
    </location>
</feature>
<feature type="region of interest" description="Disordered" evidence="2">
    <location>
        <begin position="414"/>
        <end position="499"/>
    </location>
</feature>
<comment type="caution">
    <text evidence="4">The sequence shown here is derived from an EMBL/GenBank/DDBJ whole genome shotgun (WGS) entry which is preliminary data.</text>
</comment>
<dbReference type="AlphaFoldDB" id="A0A8H6J991"/>
<keyword evidence="3" id="KW-0732">Signal</keyword>
<feature type="compositionally biased region" description="Polar residues" evidence="2">
    <location>
        <begin position="140"/>
        <end position="154"/>
    </location>
</feature>